<dbReference type="Gene3D" id="2.60.40.1180">
    <property type="entry name" value="Golgi alpha-mannosidase II"/>
    <property type="match status" value="1"/>
</dbReference>
<gene>
    <name evidence="2" type="ORF">LTR91_027115</name>
</gene>
<evidence type="ECO:0000313" key="2">
    <source>
        <dbReference type="EMBL" id="KAK0947579.1"/>
    </source>
</evidence>
<dbReference type="AlphaFoldDB" id="A0AAN6K1D6"/>
<evidence type="ECO:0000259" key="1">
    <source>
        <dbReference type="Pfam" id="PF17189"/>
    </source>
</evidence>
<feature type="domain" description="Glycosyl hydrolase family 30 beta sandwich" evidence="1">
    <location>
        <begin position="29"/>
        <end position="71"/>
    </location>
</feature>
<organism evidence="2 3">
    <name type="scientific">Friedmanniomyces endolithicus</name>
    <dbReference type="NCBI Taxonomy" id="329885"/>
    <lineage>
        <taxon>Eukaryota</taxon>
        <taxon>Fungi</taxon>
        <taxon>Dikarya</taxon>
        <taxon>Ascomycota</taxon>
        <taxon>Pezizomycotina</taxon>
        <taxon>Dothideomycetes</taxon>
        <taxon>Dothideomycetidae</taxon>
        <taxon>Mycosphaerellales</taxon>
        <taxon>Teratosphaeriaceae</taxon>
        <taxon>Friedmanniomyces</taxon>
    </lineage>
</organism>
<sequence>MFVNGTSEVRVTGRLWAHAHFGKQFIRAGAYRVDATVTGSTALNVTAFENTDGSTAVQVINNSNDTLSVNLQ</sequence>
<dbReference type="InterPro" id="IPR033452">
    <property type="entry name" value="GH30_C"/>
</dbReference>
<accession>A0AAN6K1D6</accession>
<feature type="non-terminal residue" evidence="2">
    <location>
        <position position="72"/>
    </location>
</feature>
<reference evidence="2" key="1">
    <citation type="submission" date="2023-06" db="EMBL/GenBank/DDBJ databases">
        <title>Black Yeasts Isolated from many extreme environments.</title>
        <authorList>
            <person name="Coleine C."/>
            <person name="Stajich J.E."/>
            <person name="Selbmann L."/>
        </authorList>
    </citation>
    <scope>NUCLEOTIDE SEQUENCE</scope>
    <source>
        <strain evidence="2">CCFEE 5200</strain>
    </source>
</reference>
<comment type="caution">
    <text evidence="2">The sequence shown here is derived from an EMBL/GenBank/DDBJ whole genome shotgun (WGS) entry which is preliminary data.</text>
</comment>
<dbReference type="Gene3D" id="3.20.20.80">
    <property type="entry name" value="Glycosidases"/>
    <property type="match status" value="1"/>
</dbReference>
<evidence type="ECO:0000313" key="3">
    <source>
        <dbReference type="Proteomes" id="UP001175353"/>
    </source>
</evidence>
<dbReference type="EMBL" id="JAUJLE010002136">
    <property type="protein sequence ID" value="KAK0947579.1"/>
    <property type="molecule type" value="Genomic_DNA"/>
</dbReference>
<keyword evidence="3" id="KW-1185">Reference proteome</keyword>
<dbReference type="SUPFAM" id="SSF51011">
    <property type="entry name" value="Glycosyl hydrolase domain"/>
    <property type="match status" value="1"/>
</dbReference>
<dbReference type="Pfam" id="PF17189">
    <property type="entry name" value="Glyco_hydro_30C"/>
    <property type="match status" value="1"/>
</dbReference>
<name>A0AAN6K1D6_9PEZI</name>
<dbReference type="Proteomes" id="UP001175353">
    <property type="component" value="Unassembled WGS sequence"/>
</dbReference>
<proteinExistence type="predicted"/>
<protein>
    <recommendedName>
        <fullName evidence="1">Glycosyl hydrolase family 30 beta sandwich domain-containing protein</fullName>
    </recommendedName>
</protein>
<dbReference type="InterPro" id="IPR013780">
    <property type="entry name" value="Glyco_hydro_b"/>
</dbReference>